<evidence type="ECO:0000313" key="2">
    <source>
        <dbReference type="Proteomes" id="UP000184390"/>
    </source>
</evidence>
<accession>A0ABY1I6C6</accession>
<dbReference type="InterPro" id="IPR006379">
    <property type="entry name" value="HAD-SF_hydro_IIB"/>
</dbReference>
<dbReference type="EMBL" id="FQYL01000003">
    <property type="protein sequence ID" value="SHI63773.1"/>
    <property type="molecule type" value="Genomic_DNA"/>
</dbReference>
<dbReference type="PANTHER" id="PTHR10000">
    <property type="entry name" value="PHOSPHOSERINE PHOSPHATASE"/>
    <property type="match status" value="1"/>
</dbReference>
<comment type="caution">
    <text evidence="1">The sequence shown here is derived from an EMBL/GenBank/DDBJ whole genome shotgun (WGS) entry which is preliminary data.</text>
</comment>
<dbReference type="Pfam" id="PF08282">
    <property type="entry name" value="Hydrolase_3"/>
    <property type="match status" value="1"/>
</dbReference>
<dbReference type="InterPro" id="IPR023214">
    <property type="entry name" value="HAD_sf"/>
</dbReference>
<dbReference type="PANTHER" id="PTHR10000:SF53">
    <property type="entry name" value="5-AMINO-6-(5-PHOSPHO-D-RIBITYLAMINO)URACIL PHOSPHATASE YBJI-RELATED"/>
    <property type="match status" value="1"/>
</dbReference>
<dbReference type="SFLD" id="SFLDG01140">
    <property type="entry name" value="C2.B:_Phosphomannomutase_and_P"/>
    <property type="match status" value="1"/>
</dbReference>
<organism evidence="1 2">
    <name type="scientific">Actinomyces denticolens</name>
    <dbReference type="NCBI Taxonomy" id="52767"/>
    <lineage>
        <taxon>Bacteria</taxon>
        <taxon>Bacillati</taxon>
        <taxon>Actinomycetota</taxon>
        <taxon>Actinomycetes</taxon>
        <taxon>Actinomycetales</taxon>
        <taxon>Actinomycetaceae</taxon>
        <taxon>Actinomyces</taxon>
    </lineage>
</organism>
<dbReference type="InterPro" id="IPR036412">
    <property type="entry name" value="HAD-like_sf"/>
</dbReference>
<gene>
    <name evidence="1" type="ORF">SAMN05216246_103207</name>
</gene>
<dbReference type="Gene3D" id="3.40.50.1000">
    <property type="entry name" value="HAD superfamily/HAD-like"/>
    <property type="match status" value="1"/>
</dbReference>
<name>A0ABY1I6C6_9ACTO</name>
<dbReference type="SFLD" id="SFLDS00003">
    <property type="entry name" value="Haloacid_Dehalogenase"/>
    <property type="match status" value="1"/>
</dbReference>
<evidence type="ECO:0000313" key="1">
    <source>
        <dbReference type="EMBL" id="SHI63773.1"/>
    </source>
</evidence>
<dbReference type="Gene3D" id="3.30.1240.10">
    <property type="match status" value="1"/>
</dbReference>
<keyword evidence="2" id="KW-1185">Reference proteome</keyword>
<dbReference type="Proteomes" id="UP000184390">
    <property type="component" value="Unassembled WGS sequence"/>
</dbReference>
<proteinExistence type="predicted"/>
<dbReference type="SUPFAM" id="SSF56784">
    <property type="entry name" value="HAD-like"/>
    <property type="match status" value="1"/>
</dbReference>
<dbReference type="NCBIfam" id="TIGR01484">
    <property type="entry name" value="HAD-SF-IIB"/>
    <property type="match status" value="1"/>
</dbReference>
<sequence>MMSAVKREPLDARLSAALPETVDLRLVVTDMDGTLVDAESRLPAGLDAAVAEMRERGILFAPASGRQMANLRSVLGEAVVDSPLIAENGSFVVHDGIEIHSATISPAEARAAITAVHRLASEGHDLGAVVACKECAYTERDDAPFAARIGIYYTAHRSVDDLLALPLDTVLKVAVFDFDDVENGTAEAMRAAVPTVQTVVSGKHWVDLMSHGADKGRAVAAIQERLGITPAQTAVFGDYLNDLGLYDYSELSFAMANAHPGILAAANYTAPANTEDGVLRVVAALMERMERLPAGRG</sequence>
<reference evidence="1 2" key="1">
    <citation type="submission" date="2016-11" db="EMBL/GenBank/DDBJ databases">
        <authorList>
            <person name="Varghese N."/>
            <person name="Submissions S."/>
        </authorList>
    </citation>
    <scope>NUCLEOTIDE SEQUENCE [LARGE SCALE GENOMIC DNA]</scope>
    <source>
        <strain evidence="1 2">PA</strain>
    </source>
</reference>
<protein>
    <submittedName>
        <fullName evidence="1">Uncharacterized protein</fullName>
    </submittedName>
</protein>